<feature type="transmembrane region" description="Helical" evidence="1">
    <location>
        <begin position="76"/>
        <end position="98"/>
    </location>
</feature>
<dbReference type="AlphaFoldDB" id="A0AA91TTF6"/>
<feature type="transmembrane region" description="Helical" evidence="1">
    <location>
        <begin position="7"/>
        <end position="28"/>
    </location>
</feature>
<keyword evidence="1" id="KW-0472">Membrane</keyword>
<sequence length="128" mass="14949">MASQKNYFIVGILLTFIFVIRLILFFMTDNKESAVYFVELLNWGSIAIMAFCYSYLYPQFKEKDERTQSIRQKGIYYSMFLVIISLIAMMLLIQYGVIALSTILVVRIMISLIIIIMSLSWVILSKQM</sequence>
<proteinExistence type="predicted"/>
<organism evidence="2 3">
    <name type="scientific">Niallia circulans</name>
    <name type="common">Bacillus circulans</name>
    <dbReference type="NCBI Taxonomy" id="1397"/>
    <lineage>
        <taxon>Bacteria</taxon>
        <taxon>Bacillati</taxon>
        <taxon>Bacillota</taxon>
        <taxon>Bacilli</taxon>
        <taxon>Bacillales</taxon>
        <taxon>Bacillaceae</taxon>
        <taxon>Niallia</taxon>
    </lineage>
</organism>
<feature type="transmembrane region" description="Helical" evidence="1">
    <location>
        <begin position="34"/>
        <end position="56"/>
    </location>
</feature>
<evidence type="ECO:0000313" key="2">
    <source>
        <dbReference type="EMBL" id="PAD83789.1"/>
    </source>
</evidence>
<keyword evidence="1" id="KW-1133">Transmembrane helix</keyword>
<reference evidence="2 3" key="1">
    <citation type="submission" date="2017-07" db="EMBL/GenBank/DDBJ databases">
        <title>Isolation and whole genome analysis of endospore-forming bacteria from heroin.</title>
        <authorList>
            <person name="Kalinowski J."/>
            <person name="Ahrens B."/>
            <person name="Al-Dilaimi A."/>
            <person name="Winkler A."/>
            <person name="Wibberg D."/>
            <person name="Schleenbecker U."/>
            <person name="Ruckert C."/>
            <person name="Wolfel R."/>
            <person name="Grass G."/>
        </authorList>
    </citation>
    <scope>NUCLEOTIDE SEQUENCE [LARGE SCALE GENOMIC DNA]</scope>
    <source>
        <strain evidence="2 3">7521-2</strain>
    </source>
</reference>
<name>A0AA91TTF6_NIACI</name>
<keyword evidence="1" id="KW-0812">Transmembrane</keyword>
<gene>
    <name evidence="2" type="ORF">CHH57_07965</name>
</gene>
<accession>A0AA91TTF6</accession>
<dbReference type="RefSeq" id="WP_095329731.1">
    <property type="nucleotide sequence ID" value="NZ_NPBQ01000047.1"/>
</dbReference>
<dbReference type="EMBL" id="NPBQ01000047">
    <property type="protein sequence ID" value="PAD83789.1"/>
    <property type="molecule type" value="Genomic_DNA"/>
</dbReference>
<protein>
    <submittedName>
        <fullName evidence="2">Uncharacterized protein</fullName>
    </submittedName>
</protein>
<evidence type="ECO:0000313" key="3">
    <source>
        <dbReference type="Proteomes" id="UP000216961"/>
    </source>
</evidence>
<feature type="transmembrane region" description="Helical" evidence="1">
    <location>
        <begin position="104"/>
        <end position="124"/>
    </location>
</feature>
<evidence type="ECO:0000256" key="1">
    <source>
        <dbReference type="SAM" id="Phobius"/>
    </source>
</evidence>
<dbReference type="Proteomes" id="UP000216961">
    <property type="component" value="Unassembled WGS sequence"/>
</dbReference>
<comment type="caution">
    <text evidence="2">The sequence shown here is derived from an EMBL/GenBank/DDBJ whole genome shotgun (WGS) entry which is preliminary data.</text>
</comment>